<accession>A0A8H9L7T1</accession>
<dbReference type="AlphaFoldDB" id="A0A8H9L7T1"/>
<dbReference type="EMBL" id="BMQG01000008">
    <property type="protein sequence ID" value="GGM48164.1"/>
    <property type="molecule type" value="Genomic_DNA"/>
</dbReference>
<organism evidence="1 2">
    <name type="scientific">Deinococcus arenae</name>
    <dbReference type="NCBI Taxonomy" id="1452751"/>
    <lineage>
        <taxon>Bacteria</taxon>
        <taxon>Thermotogati</taxon>
        <taxon>Deinococcota</taxon>
        <taxon>Deinococci</taxon>
        <taxon>Deinococcales</taxon>
        <taxon>Deinococcaceae</taxon>
        <taxon>Deinococcus</taxon>
    </lineage>
</organism>
<sequence>MLLSIDWDAFSGTRELVFDAPVWGTRDLDHDRYGAWVDRARRRGGAGSGDWAALDADFPLYPGWEALRAYAGVPAFVTLSHADAWTWLERYPGLDVLNLDSHHDLASRSGDPTRVRPGNWAGLGLARGLIRTVTTLYPDWHAALPVAEGFDLDRTREELRPLLPPEQLDRVTLTRQRQPGSGLPDPAQVTSLLLVQSPAWTNPAHDPALLALAAVLDAQVIGPLLPRTAPERGDEEKLVRS</sequence>
<name>A0A8H9L7T1_9DEIO</name>
<evidence type="ECO:0000313" key="1">
    <source>
        <dbReference type="EMBL" id="GGM48164.1"/>
    </source>
</evidence>
<gene>
    <name evidence="1" type="ORF">GCM10008956_25440</name>
</gene>
<comment type="caution">
    <text evidence="1">The sequence shown here is derived from an EMBL/GenBank/DDBJ whole genome shotgun (WGS) entry which is preliminary data.</text>
</comment>
<protein>
    <recommendedName>
        <fullName evidence="3">Arginase</fullName>
    </recommendedName>
</protein>
<dbReference type="RefSeq" id="WP_110827939.1">
    <property type="nucleotide sequence ID" value="NZ_BMQG01000008.1"/>
</dbReference>
<evidence type="ECO:0000313" key="2">
    <source>
        <dbReference type="Proteomes" id="UP000600547"/>
    </source>
</evidence>
<keyword evidence="2" id="KW-1185">Reference proteome</keyword>
<dbReference type="Proteomes" id="UP000600547">
    <property type="component" value="Unassembled WGS sequence"/>
</dbReference>
<proteinExistence type="predicted"/>
<evidence type="ECO:0008006" key="3">
    <source>
        <dbReference type="Google" id="ProtNLM"/>
    </source>
</evidence>
<reference evidence="2" key="1">
    <citation type="journal article" date="2019" name="Int. J. Syst. Evol. Microbiol.">
        <title>The Global Catalogue of Microorganisms (GCM) 10K type strain sequencing project: providing services to taxonomists for standard genome sequencing and annotation.</title>
        <authorList>
            <consortium name="The Broad Institute Genomics Platform"/>
            <consortium name="The Broad Institute Genome Sequencing Center for Infectious Disease"/>
            <person name="Wu L."/>
            <person name="Ma J."/>
        </authorList>
    </citation>
    <scope>NUCLEOTIDE SEQUENCE [LARGE SCALE GENOMIC DNA]</scope>
    <source>
        <strain evidence="2">JCM 31047</strain>
    </source>
</reference>